<feature type="domain" description="Peptide N-acetyl-beta-D-glucosaminyl asparaginase amidase A N-terminal" evidence="1">
    <location>
        <begin position="399"/>
        <end position="721"/>
    </location>
</feature>
<accession>A0A553HNC9</accession>
<evidence type="ECO:0000313" key="4">
    <source>
        <dbReference type="Proteomes" id="UP000319160"/>
    </source>
</evidence>
<protein>
    <submittedName>
        <fullName evidence="3">Uncharacterized protein</fullName>
    </submittedName>
</protein>
<dbReference type="EMBL" id="VFLP01000068">
    <property type="protein sequence ID" value="TRX89436.1"/>
    <property type="molecule type" value="Genomic_DNA"/>
</dbReference>
<evidence type="ECO:0000259" key="2">
    <source>
        <dbReference type="Pfam" id="PF20434"/>
    </source>
</evidence>
<name>A0A553HNC9_9PEZI</name>
<organism evidence="3 4">
    <name type="scientific">Xylaria flabelliformis</name>
    <dbReference type="NCBI Taxonomy" id="2512241"/>
    <lineage>
        <taxon>Eukaryota</taxon>
        <taxon>Fungi</taxon>
        <taxon>Dikarya</taxon>
        <taxon>Ascomycota</taxon>
        <taxon>Pezizomycotina</taxon>
        <taxon>Sordariomycetes</taxon>
        <taxon>Xylariomycetidae</taxon>
        <taxon>Xylariales</taxon>
        <taxon>Xylariaceae</taxon>
        <taxon>Xylaria</taxon>
    </lineage>
</organism>
<dbReference type="Gene3D" id="3.40.50.1820">
    <property type="entry name" value="alpha/beta hydrolase"/>
    <property type="match status" value="1"/>
</dbReference>
<dbReference type="Proteomes" id="UP000319160">
    <property type="component" value="Unassembled WGS sequence"/>
</dbReference>
<comment type="caution">
    <text evidence="3">The sequence shown here is derived from an EMBL/GenBank/DDBJ whole genome shotgun (WGS) entry which is preliminary data.</text>
</comment>
<evidence type="ECO:0000313" key="3">
    <source>
        <dbReference type="EMBL" id="TRX89436.1"/>
    </source>
</evidence>
<evidence type="ECO:0000259" key="1">
    <source>
        <dbReference type="Pfam" id="PF12222"/>
    </source>
</evidence>
<dbReference type="InterPro" id="IPR049492">
    <property type="entry name" value="BD-FAE-like_dom"/>
</dbReference>
<gene>
    <name evidence="3" type="ORF">FHL15_009734</name>
</gene>
<keyword evidence="4" id="KW-1185">Reference proteome</keyword>
<dbReference type="InterPro" id="IPR029058">
    <property type="entry name" value="AB_hydrolase_fold"/>
</dbReference>
<dbReference type="Pfam" id="PF20434">
    <property type="entry name" value="BD-FAE"/>
    <property type="match status" value="1"/>
</dbReference>
<dbReference type="AlphaFoldDB" id="A0A553HNC9"/>
<sequence length="956" mass="105567">MDKLPDFGRSIDEVLFPTFAAYEDLLKAKEIDIRSARRETHTYGPNPRHVLDVYFPDSQPPTTQTVLIFIHGGGFKSGARVNETYAGGLIFGNIGRYFTSKFGVTVIVPDYRLLSHGARYPSGGEDIKFVVDWVKESLASREGYENINLVLLGNSAGGVHVTTFLFDPAFESAREEILKPGAGVRLQGATCLGTPFHWGDVDDEDIRTYLRDEIFANSPIGKLQEAAKPGSTARLPDIKLLILISEFDPQFLFETAEEFKQIWQGGDIKIQVLKGHNHISPQLGLGTGIEREEAWGVLVADFLKSCDDCCENYDVGRVYVKGATSFSIRAAPPHPQYHIPSLGHTLQFTTNSAHCVNKVVLVGKMKFAYLISLPFVSQAQAVLEVIQAATPPRLDLGWPTCRQHVFTHDFGNSYGSPYVGYYNPPSDCVYTTTIFNLSVVSRGRQYDRLATLWLGDIEVWRTSTAMPTQTGIHWSFQKDMTVWDTLLRSRDPPKIIFELNNVIDGDRYTGLFNVTLEALYFDDIYESDGGLHPADHIYAISTRSSSSNTTSLFSLPEDSGAVNLTLPRNTMTAVVSIMASGNAAEEFWFTNVPTEYINTFPGNEGWLYGYSPFREVQLLIDDQLAGVSWPFPILFTGGVDPGAWRPIVGIDTYELPSFEIDMTPWVGLLTDGEPHTFTLRVVGYDAVAKDNIGPVGENWWVSGSVFVWLDNASEQTTTQGFESETPPPVFDFQPTLGTYTAENGTTTNTSFYYSLSATRVLNIASKITSGGRNRTVSWSQNVSYSNIQNMTDLAFNQSLAMISSGSHSSSASDIVSHYTYPMNLFSAYKVQSEGATTNPGSVLCLVDRSKLTDGISILPFLTGTSIGSETLNTRQNVTSNYHWNSTIVEGTAGLDTMDGEVWFSSSSSPGSERGVRTYHHYAKEKDDVLLVDEEGLVMIPVPSTEPLPIVEGEPEV</sequence>
<feature type="domain" description="BD-FAE-like" evidence="2">
    <location>
        <begin position="51"/>
        <end position="158"/>
    </location>
</feature>
<proteinExistence type="predicted"/>
<dbReference type="SUPFAM" id="SSF53474">
    <property type="entry name" value="alpha/beta-Hydrolases"/>
    <property type="match status" value="1"/>
</dbReference>
<dbReference type="Pfam" id="PF25156">
    <property type="entry name" value="PNGase_A_C"/>
    <property type="match status" value="1"/>
</dbReference>
<dbReference type="Pfam" id="PF12222">
    <property type="entry name" value="PNGaseA"/>
    <property type="match status" value="1"/>
</dbReference>
<dbReference type="PANTHER" id="PTHR31104">
    <property type="entry name" value="PEPTIDE-N4-(N-ACETYL-BETA-GLUCOSAMINYL)ASPARAGINE AMIDASE A PROTEIN"/>
    <property type="match status" value="1"/>
</dbReference>
<reference evidence="4" key="1">
    <citation type="submission" date="2019-06" db="EMBL/GenBank/DDBJ databases">
        <title>Draft genome sequence of the griseofulvin-producing fungus Xylaria cubensis strain G536.</title>
        <authorList>
            <person name="Mead M.E."/>
            <person name="Raja H.A."/>
            <person name="Steenwyk J.L."/>
            <person name="Knowles S.L."/>
            <person name="Oberlies N.H."/>
            <person name="Rokas A."/>
        </authorList>
    </citation>
    <scope>NUCLEOTIDE SEQUENCE [LARGE SCALE GENOMIC DNA]</scope>
    <source>
        <strain evidence="4">G536</strain>
    </source>
</reference>
<dbReference type="InterPro" id="IPR021102">
    <property type="entry name" value="PNGase_A"/>
</dbReference>
<dbReference type="InterPro" id="IPR056948">
    <property type="entry name" value="PNGaseA_N"/>
</dbReference>
<dbReference type="OrthoDB" id="1612078at2759"/>